<name>A0A9X0DHQ8_9HELO</name>
<evidence type="ECO:0000256" key="3">
    <source>
        <dbReference type="ARBA" id="ARBA00022833"/>
    </source>
</evidence>
<dbReference type="PANTHER" id="PTHR28620:SF1">
    <property type="entry name" value="CENP-V_GFA DOMAIN-CONTAINING PROTEIN"/>
    <property type="match status" value="1"/>
</dbReference>
<evidence type="ECO:0000256" key="2">
    <source>
        <dbReference type="ARBA" id="ARBA00022723"/>
    </source>
</evidence>
<dbReference type="PROSITE" id="PS51891">
    <property type="entry name" value="CENP_V_GFA"/>
    <property type="match status" value="1"/>
</dbReference>
<evidence type="ECO:0000313" key="5">
    <source>
        <dbReference type="EMBL" id="KAJ8062087.1"/>
    </source>
</evidence>
<proteinExistence type="inferred from homology"/>
<dbReference type="GO" id="GO:0016846">
    <property type="term" value="F:carbon-sulfur lyase activity"/>
    <property type="evidence" value="ECO:0007669"/>
    <property type="project" value="InterPro"/>
</dbReference>
<dbReference type="InterPro" id="IPR006913">
    <property type="entry name" value="CENP-V/GFA"/>
</dbReference>
<dbReference type="OrthoDB" id="2139957at2759"/>
<dbReference type="InterPro" id="IPR052355">
    <property type="entry name" value="CENP-V-like"/>
</dbReference>
<evidence type="ECO:0000256" key="1">
    <source>
        <dbReference type="ARBA" id="ARBA00005495"/>
    </source>
</evidence>
<protein>
    <recommendedName>
        <fullName evidence="4">CENP-V/GFA domain-containing protein</fullName>
    </recommendedName>
</protein>
<sequence length="227" mass="25831">MTLKYTTTSTPTRKPFHGSCHCGLVRFIIFMTLPPAVIEASPPAKSTLRLRKCNCTTCHKMGLFHIRLPDSPNDFMLLNPTDMPHEKGGWQDQGMKNYQCFDKMVDWWFCGTCGVRPFAAGLDFRNGEIRKVNLRELGITEVDGEKVGEGEREVWMCPKGGKGVDGKTVEWEEGETGYLSVNATALEADQEGCDLREWHEKGWISYLDCLDRKEENRLGRPWRGGMY</sequence>
<dbReference type="GO" id="GO:0046872">
    <property type="term" value="F:metal ion binding"/>
    <property type="evidence" value="ECO:0007669"/>
    <property type="project" value="UniProtKB-KW"/>
</dbReference>
<dbReference type="Proteomes" id="UP001152300">
    <property type="component" value="Unassembled WGS sequence"/>
</dbReference>
<dbReference type="Gene3D" id="2.170.150.70">
    <property type="match status" value="1"/>
</dbReference>
<dbReference type="EMBL" id="JAPEIS010000011">
    <property type="protein sequence ID" value="KAJ8062087.1"/>
    <property type="molecule type" value="Genomic_DNA"/>
</dbReference>
<evidence type="ECO:0000259" key="4">
    <source>
        <dbReference type="PROSITE" id="PS51891"/>
    </source>
</evidence>
<comment type="similarity">
    <text evidence="1">Belongs to the Gfa family.</text>
</comment>
<dbReference type="AlphaFoldDB" id="A0A9X0DHQ8"/>
<gene>
    <name evidence="5" type="ORF">OCU04_009864</name>
</gene>
<keyword evidence="6" id="KW-1185">Reference proteome</keyword>
<dbReference type="SUPFAM" id="SSF51316">
    <property type="entry name" value="Mss4-like"/>
    <property type="match status" value="1"/>
</dbReference>
<organism evidence="5 6">
    <name type="scientific">Sclerotinia nivalis</name>
    <dbReference type="NCBI Taxonomy" id="352851"/>
    <lineage>
        <taxon>Eukaryota</taxon>
        <taxon>Fungi</taxon>
        <taxon>Dikarya</taxon>
        <taxon>Ascomycota</taxon>
        <taxon>Pezizomycotina</taxon>
        <taxon>Leotiomycetes</taxon>
        <taxon>Helotiales</taxon>
        <taxon>Sclerotiniaceae</taxon>
        <taxon>Sclerotinia</taxon>
    </lineage>
</organism>
<accession>A0A9X0DHQ8</accession>
<dbReference type="PANTHER" id="PTHR28620">
    <property type="entry name" value="CENTROMERE PROTEIN V"/>
    <property type="match status" value="1"/>
</dbReference>
<evidence type="ECO:0000313" key="6">
    <source>
        <dbReference type="Proteomes" id="UP001152300"/>
    </source>
</evidence>
<comment type="caution">
    <text evidence="5">The sequence shown here is derived from an EMBL/GenBank/DDBJ whole genome shotgun (WGS) entry which is preliminary data.</text>
</comment>
<feature type="domain" description="CENP-V/GFA" evidence="4">
    <location>
        <begin position="16"/>
        <end position="156"/>
    </location>
</feature>
<dbReference type="InterPro" id="IPR011057">
    <property type="entry name" value="Mss4-like_sf"/>
</dbReference>
<reference evidence="5" key="1">
    <citation type="submission" date="2022-11" db="EMBL/GenBank/DDBJ databases">
        <title>Genome Resource of Sclerotinia nivalis Strain SnTB1, a Plant Pathogen Isolated from American Ginseng.</title>
        <authorList>
            <person name="Fan S."/>
        </authorList>
    </citation>
    <scope>NUCLEOTIDE SEQUENCE</scope>
    <source>
        <strain evidence="5">SnTB1</strain>
    </source>
</reference>
<keyword evidence="2" id="KW-0479">Metal-binding</keyword>
<keyword evidence="3" id="KW-0862">Zinc</keyword>